<dbReference type="CDD" id="cd07336">
    <property type="entry name" value="M48B_HtpX_like"/>
    <property type="match status" value="1"/>
</dbReference>
<evidence type="ECO:0000256" key="2">
    <source>
        <dbReference type="ARBA" id="ARBA00009779"/>
    </source>
</evidence>
<feature type="transmembrane region" description="Helical" evidence="12">
    <location>
        <begin position="141"/>
        <end position="161"/>
    </location>
</feature>
<feature type="binding site" evidence="12">
    <location>
        <position position="135"/>
    </location>
    <ligand>
        <name>Zn(2+)</name>
        <dbReference type="ChEBI" id="CHEBI:29105"/>
        <note>catalytic</note>
    </ligand>
</feature>
<proteinExistence type="inferred from homology"/>
<comment type="similarity">
    <text evidence="2 12">Belongs to the peptidase M48B family.</text>
</comment>
<keyword evidence="4 12" id="KW-0645">Protease</keyword>
<protein>
    <recommendedName>
        <fullName evidence="12">Protease HtpX</fullName>
        <ecNumber evidence="12">3.4.24.-</ecNumber>
    </recommendedName>
    <alternativeName>
        <fullName evidence="12">Heat shock protein HtpX</fullName>
    </alternativeName>
</protein>
<dbReference type="InterPro" id="IPR001915">
    <property type="entry name" value="Peptidase_M48"/>
</dbReference>
<dbReference type="Proteomes" id="UP001575181">
    <property type="component" value="Unassembled WGS sequence"/>
</dbReference>
<name>A0ABV4TPV7_9GAMM</name>
<dbReference type="RefSeq" id="WP_373654050.1">
    <property type="nucleotide sequence ID" value="NZ_JBGUAW010000001.1"/>
</dbReference>
<dbReference type="GO" id="GO:0008237">
    <property type="term" value="F:metallopeptidase activity"/>
    <property type="evidence" value="ECO:0007669"/>
    <property type="project" value="UniProtKB-KW"/>
</dbReference>
<dbReference type="InterPro" id="IPR050083">
    <property type="entry name" value="HtpX_protease"/>
</dbReference>
<comment type="cofactor">
    <cofactor evidence="12">
        <name>Zn(2+)</name>
        <dbReference type="ChEBI" id="CHEBI:29105"/>
    </cofactor>
    <text evidence="12">Binds 1 zinc ion per subunit.</text>
</comment>
<feature type="transmembrane region" description="Helical" evidence="12">
    <location>
        <begin position="31"/>
        <end position="48"/>
    </location>
</feature>
<accession>A0ABV4TPV7</accession>
<feature type="binding site" evidence="12">
    <location>
        <position position="209"/>
    </location>
    <ligand>
        <name>Zn(2+)</name>
        <dbReference type="ChEBI" id="CHEBI:29105"/>
        <note>catalytic</note>
    </ligand>
</feature>
<feature type="transmembrane region" description="Helical" evidence="12">
    <location>
        <begin position="7"/>
        <end position="25"/>
    </location>
</feature>
<feature type="binding site" evidence="12">
    <location>
        <position position="131"/>
    </location>
    <ligand>
        <name>Zn(2+)</name>
        <dbReference type="ChEBI" id="CHEBI:29105"/>
        <note>catalytic</note>
    </ligand>
</feature>
<dbReference type="Pfam" id="PF01435">
    <property type="entry name" value="Peptidase_M48"/>
    <property type="match status" value="1"/>
</dbReference>
<evidence type="ECO:0000256" key="7">
    <source>
        <dbReference type="ARBA" id="ARBA00022801"/>
    </source>
</evidence>
<evidence type="ECO:0000256" key="6">
    <source>
        <dbReference type="ARBA" id="ARBA00022723"/>
    </source>
</evidence>
<comment type="subcellular location">
    <subcellularLocation>
        <location evidence="1 12">Cell membrane</location>
        <topology evidence="1 12">Multi-pass membrane protein</topology>
    </subcellularLocation>
</comment>
<sequence length="286" mass="29861">MQSGLKTAVLMAGLTALFVVVGGVIGGTTGMVIALIFALVMNAGAYWFSDKMVLRMYKAQPVDANSAPKLVGTVEELAGRAGLPMPAVYIINESSPNAFATGRNPQHAAVAVTSGLLDLLSEREVRGVLAHELAHVKNRDILISTIAATVAGAISALANMAQFMLLFGGQPGDDEEGGNPLGIVGVILVMILAPIAASLIQMAISRAREYGADKGGAEISGDPEALASALEKLAYGASRRPMSSAESHPTTAQMMIVNPLSGKDLMQLFSTHPPMDDRIQRLRALV</sequence>
<keyword evidence="9 12" id="KW-1133">Transmembrane helix</keyword>
<evidence type="ECO:0000313" key="14">
    <source>
        <dbReference type="EMBL" id="MFA9459258.1"/>
    </source>
</evidence>
<organism evidence="14 15">
    <name type="scientific">Thiohalorhabdus methylotrophus</name>
    <dbReference type="NCBI Taxonomy" id="3242694"/>
    <lineage>
        <taxon>Bacteria</taxon>
        <taxon>Pseudomonadati</taxon>
        <taxon>Pseudomonadota</taxon>
        <taxon>Gammaproteobacteria</taxon>
        <taxon>Thiohalorhabdales</taxon>
        <taxon>Thiohalorhabdaceae</taxon>
        <taxon>Thiohalorhabdus</taxon>
    </lineage>
</organism>
<keyword evidence="5 12" id="KW-0812">Transmembrane</keyword>
<evidence type="ECO:0000256" key="5">
    <source>
        <dbReference type="ARBA" id="ARBA00022692"/>
    </source>
</evidence>
<keyword evidence="7 12" id="KW-0378">Hydrolase</keyword>
<evidence type="ECO:0000256" key="9">
    <source>
        <dbReference type="ARBA" id="ARBA00022989"/>
    </source>
</evidence>
<evidence type="ECO:0000256" key="8">
    <source>
        <dbReference type="ARBA" id="ARBA00022833"/>
    </source>
</evidence>
<dbReference type="EC" id="3.4.24.-" evidence="12"/>
<dbReference type="NCBIfam" id="NF002826">
    <property type="entry name" value="PRK03001.1"/>
    <property type="match status" value="1"/>
</dbReference>
<evidence type="ECO:0000256" key="12">
    <source>
        <dbReference type="HAMAP-Rule" id="MF_00188"/>
    </source>
</evidence>
<keyword evidence="8 12" id="KW-0862">Zinc</keyword>
<keyword evidence="3 12" id="KW-1003">Cell membrane</keyword>
<comment type="caution">
    <text evidence="14">The sequence shown here is derived from an EMBL/GenBank/DDBJ whole genome shotgun (WGS) entry which is preliminary data.</text>
</comment>
<dbReference type="InterPro" id="IPR022919">
    <property type="entry name" value="Pept_M48_protease_HtpX"/>
</dbReference>
<evidence type="ECO:0000256" key="3">
    <source>
        <dbReference type="ARBA" id="ARBA00022475"/>
    </source>
</evidence>
<dbReference type="PANTHER" id="PTHR43221:SF1">
    <property type="entry name" value="PROTEASE HTPX"/>
    <property type="match status" value="1"/>
</dbReference>
<keyword evidence="12" id="KW-0346">Stress response</keyword>
<keyword evidence="15" id="KW-1185">Reference proteome</keyword>
<dbReference type="Gene3D" id="3.30.2010.10">
    <property type="entry name" value="Metalloproteases ('zincins'), catalytic domain"/>
    <property type="match status" value="1"/>
</dbReference>
<keyword evidence="10 12" id="KW-0482">Metalloprotease</keyword>
<evidence type="ECO:0000259" key="13">
    <source>
        <dbReference type="Pfam" id="PF01435"/>
    </source>
</evidence>
<dbReference type="PANTHER" id="PTHR43221">
    <property type="entry name" value="PROTEASE HTPX"/>
    <property type="match status" value="1"/>
</dbReference>
<evidence type="ECO:0000313" key="15">
    <source>
        <dbReference type="Proteomes" id="UP001575181"/>
    </source>
</evidence>
<feature type="domain" description="Peptidase M48" evidence="13">
    <location>
        <begin position="68"/>
        <end position="285"/>
    </location>
</feature>
<feature type="transmembrane region" description="Helical" evidence="12">
    <location>
        <begin position="181"/>
        <end position="200"/>
    </location>
</feature>
<reference evidence="14 15" key="1">
    <citation type="submission" date="2024-08" db="EMBL/GenBank/DDBJ databases">
        <title>Whole-genome sequencing of halo(alkali)philic microorganisms from hypersaline lakes.</title>
        <authorList>
            <person name="Sorokin D.Y."/>
            <person name="Merkel A.Y."/>
            <person name="Messina E."/>
            <person name="Yakimov M."/>
        </authorList>
    </citation>
    <scope>NUCLEOTIDE SEQUENCE [LARGE SCALE GENOMIC DNA]</scope>
    <source>
        <strain evidence="14 15">Cl-TMA</strain>
    </source>
</reference>
<keyword evidence="6 12" id="KW-0479">Metal-binding</keyword>
<evidence type="ECO:0000256" key="10">
    <source>
        <dbReference type="ARBA" id="ARBA00023049"/>
    </source>
</evidence>
<gene>
    <name evidence="12 14" type="primary">htpX</name>
    <name evidence="14" type="ORF">ACERLL_00265</name>
</gene>
<evidence type="ECO:0000256" key="1">
    <source>
        <dbReference type="ARBA" id="ARBA00004651"/>
    </source>
</evidence>
<evidence type="ECO:0000256" key="11">
    <source>
        <dbReference type="ARBA" id="ARBA00023136"/>
    </source>
</evidence>
<feature type="active site" evidence="12">
    <location>
        <position position="132"/>
    </location>
</feature>
<keyword evidence="11 12" id="KW-0472">Membrane</keyword>
<dbReference type="EMBL" id="JBGUAW010000001">
    <property type="protein sequence ID" value="MFA9459258.1"/>
    <property type="molecule type" value="Genomic_DNA"/>
</dbReference>
<evidence type="ECO:0000256" key="4">
    <source>
        <dbReference type="ARBA" id="ARBA00022670"/>
    </source>
</evidence>
<dbReference type="HAMAP" id="MF_00188">
    <property type="entry name" value="Pept_M48_protease_HtpX"/>
    <property type="match status" value="1"/>
</dbReference>